<dbReference type="Proteomes" id="UP001642487">
    <property type="component" value="Chromosome 8"/>
</dbReference>
<accession>A0ABP0Z656</accession>
<evidence type="ECO:0000313" key="3">
    <source>
        <dbReference type="Proteomes" id="UP001642487"/>
    </source>
</evidence>
<dbReference type="EMBL" id="OZ021742">
    <property type="protein sequence ID" value="CAK9327612.1"/>
    <property type="molecule type" value="Genomic_DNA"/>
</dbReference>
<gene>
    <name evidence="2" type="ORF">CITCOLO1_LOCUS19998</name>
</gene>
<reference evidence="2 3" key="1">
    <citation type="submission" date="2024-03" db="EMBL/GenBank/DDBJ databases">
        <authorList>
            <person name="Gkanogiannis A."/>
            <person name="Becerra Lopez-Lavalle L."/>
        </authorList>
    </citation>
    <scope>NUCLEOTIDE SEQUENCE [LARGE SCALE GENOMIC DNA]</scope>
</reference>
<name>A0ABP0Z656_9ROSI</name>
<protein>
    <submittedName>
        <fullName evidence="2">Uncharacterized protein</fullName>
    </submittedName>
</protein>
<proteinExistence type="predicted"/>
<evidence type="ECO:0000313" key="2">
    <source>
        <dbReference type="EMBL" id="CAK9327612.1"/>
    </source>
</evidence>
<sequence length="68" mass="7399">MSEYSSIAHLFFNPSPATETHPPLFLLHISFSATTPAGTLHPPQSHAGTHDCPPHSSPRRLRVLECGI</sequence>
<organism evidence="2 3">
    <name type="scientific">Citrullus colocynthis</name>
    <name type="common">colocynth</name>
    <dbReference type="NCBI Taxonomy" id="252529"/>
    <lineage>
        <taxon>Eukaryota</taxon>
        <taxon>Viridiplantae</taxon>
        <taxon>Streptophyta</taxon>
        <taxon>Embryophyta</taxon>
        <taxon>Tracheophyta</taxon>
        <taxon>Spermatophyta</taxon>
        <taxon>Magnoliopsida</taxon>
        <taxon>eudicotyledons</taxon>
        <taxon>Gunneridae</taxon>
        <taxon>Pentapetalae</taxon>
        <taxon>rosids</taxon>
        <taxon>fabids</taxon>
        <taxon>Cucurbitales</taxon>
        <taxon>Cucurbitaceae</taxon>
        <taxon>Benincaseae</taxon>
        <taxon>Citrullus</taxon>
    </lineage>
</organism>
<evidence type="ECO:0000256" key="1">
    <source>
        <dbReference type="SAM" id="MobiDB-lite"/>
    </source>
</evidence>
<keyword evidence="3" id="KW-1185">Reference proteome</keyword>
<feature type="region of interest" description="Disordered" evidence="1">
    <location>
        <begin position="37"/>
        <end position="57"/>
    </location>
</feature>